<dbReference type="AlphaFoldDB" id="A0A8T3A6U2"/>
<feature type="chain" id="PRO_5035773617" evidence="2">
    <location>
        <begin position="28"/>
        <end position="91"/>
    </location>
</feature>
<keyword evidence="1" id="KW-0472">Membrane</keyword>
<evidence type="ECO:0000256" key="1">
    <source>
        <dbReference type="SAM" id="Phobius"/>
    </source>
</evidence>
<keyword evidence="1" id="KW-1133">Transmembrane helix</keyword>
<protein>
    <submittedName>
        <fullName evidence="3">Uncharacterized protein</fullName>
    </submittedName>
</protein>
<evidence type="ECO:0000256" key="2">
    <source>
        <dbReference type="SAM" id="SignalP"/>
    </source>
</evidence>
<accession>A0A8T3A6U2</accession>
<reference evidence="3" key="1">
    <citation type="journal article" date="2022" name="Front. Genet.">
        <title>Chromosome-Scale Assembly of the Dendrobium nobile Genome Provides Insights Into the Molecular Mechanism of the Biosynthesis of the Medicinal Active Ingredient of Dendrobium.</title>
        <authorList>
            <person name="Xu Q."/>
            <person name="Niu S.-C."/>
            <person name="Li K.-L."/>
            <person name="Zheng P.-J."/>
            <person name="Zhang X.-J."/>
            <person name="Jia Y."/>
            <person name="Liu Y."/>
            <person name="Niu Y.-X."/>
            <person name="Yu L.-H."/>
            <person name="Chen D.-F."/>
            <person name="Zhang G.-Q."/>
        </authorList>
    </citation>
    <scope>NUCLEOTIDE SEQUENCE</scope>
    <source>
        <tissue evidence="3">Leaf</tissue>
    </source>
</reference>
<gene>
    <name evidence="3" type="ORF">KFK09_026443</name>
</gene>
<dbReference type="Proteomes" id="UP000829196">
    <property type="component" value="Unassembled WGS sequence"/>
</dbReference>
<sequence length="91" mass="10572">METLNSKSPLPLLLSLSSLLHLSCYFGENVGKEYNMSLKAECSKGDQQYRCSSPKKGTSFIFNKFQLFYYYLLKVLLIPASLFYLYLHELR</sequence>
<keyword evidence="1" id="KW-0812">Transmembrane</keyword>
<keyword evidence="2" id="KW-0732">Signal</keyword>
<feature type="signal peptide" evidence="2">
    <location>
        <begin position="1"/>
        <end position="27"/>
    </location>
</feature>
<evidence type="ECO:0000313" key="4">
    <source>
        <dbReference type="Proteomes" id="UP000829196"/>
    </source>
</evidence>
<comment type="caution">
    <text evidence="3">The sequence shown here is derived from an EMBL/GenBank/DDBJ whole genome shotgun (WGS) entry which is preliminary data.</text>
</comment>
<name>A0A8T3A6U2_DENNO</name>
<feature type="transmembrane region" description="Helical" evidence="1">
    <location>
        <begin position="68"/>
        <end position="87"/>
    </location>
</feature>
<proteinExistence type="predicted"/>
<organism evidence="3 4">
    <name type="scientific">Dendrobium nobile</name>
    <name type="common">Orchid</name>
    <dbReference type="NCBI Taxonomy" id="94219"/>
    <lineage>
        <taxon>Eukaryota</taxon>
        <taxon>Viridiplantae</taxon>
        <taxon>Streptophyta</taxon>
        <taxon>Embryophyta</taxon>
        <taxon>Tracheophyta</taxon>
        <taxon>Spermatophyta</taxon>
        <taxon>Magnoliopsida</taxon>
        <taxon>Liliopsida</taxon>
        <taxon>Asparagales</taxon>
        <taxon>Orchidaceae</taxon>
        <taxon>Epidendroideae</taxon>
        <taxon>Malaxideae</taxon>
        <taxon>Dendrobiinae</taxon>
        <taxon>Dendrobium</taxon>
    </lineage>
</organism>
<keyword evidence="4" id="KW-1185">Reference proteome</keyword>
<evidence type="ECO:0000313" key="3">
    <source>
        <dbReference type="EMBL" id="KAI0492177.1"/>
    </source>
</evidence>
<dbReference type="EMBL" id="JAGYWB010000018">
    <property type="protein sequence ID" value="KAI0492177.1"/>
    <property type="molecule type" value="Genomic_DNA"/>
</dbReference>